<dbReference type="RefSeq" id="WP_119112139.1">
    <property type="nucleotide sequence ID" value="NZ_CBCSEO010000015.1"/>
</dbReference>
<proteinExistence type="predicted"/>
<dbReference type="EMBL" id="QWVT01000012">
    <property type="protein sequence ID" value="RID86636.1"/>
    <property type="molecule type" value="Genomic_DNA"/>
</dbReference>
<comment type="caution">
    <text evidence="1">The sequence shown here is derived from an EMBL/GenBank/DDBJ whole genome shotgun (WGS) entry which is preliminary data.</text>
</comment>
<protein>
    <submittedName>
        <fullName evidence="1">Uncharacterized protein</fullName>
    </submittedName>
</protein>
<keyword evidence="2" id="KW-1185">Reference proteome</keyword>
<evidence type="ECO:0000313" key="1">
    <source>
        <dbReference type="EMBL" id="RID86636.1"/>
    </source>
</evidence>
<name>A0A398BG88_9BACI</name>
<gene>
    <name evidence="1" type="ORF">D1970_06820</name>
</gene>
<dbReference type="AlphaFoldDB" id="A0A398BG88"/>
<evidence type="ECO:0000313" key="2">
    <source>
        <dbReference type="Proteomes" id="UP000265816"/>
    </source>
</evidence>
<sequence>MEYRLFIVSRKELLSSINKYIQEEWKVSISPLLVLGFISKNEIDIELVEFFEKIHQFVIGSNKGGL</sequence>
<dbReference type="Proteomes" id="UP000265816">
    <property type="component" value="Unassembled WGS sequence"/>
</dbReference>
<reference evidence="1 2" key="1">
    <citation type="submission" date="2018-08" db="EMBL/GenBank/DDBJ databases">
        <title>Bacillus jemisoniae sp. nov., Bacillus chryseoplanitiae sp. nov., Bacillus resnikiae sp. nov., and Bacillus frankliniae sp. nov., isolated from Viking spacecraft and associated surfaces.</title>
        <authorList>
            <person name="Seuylemezian A."/>
            <person name="Vaishampayan P."/>
        </authorList>
    </citation>
    <scope>NUCLEOTIDE SEQUENCE [LARGE SCALE GENOMIC DNA]</scope>
    <source>
        <strain evidence="1 2">JJ-247</strain>
    </source>
</reference>
<organism evidence="1 2">
    <name type="scientific">Mesobacillus zeae</name>
    <dbReference type="NCBI Taxonomy" id="1917180"/>
    <lineage>
        <taxon>Bacteria</taxon>
        <taxon>Bacillati</taxon>
        <taxon>Bacillota</taxon>
        <taxon>Bacilli</taxon>
        <taxon>Bacillales</taxon>
        <taxon>Bacillaceae</taxon>
        <taxon>Mesobacillus</taxon>
    </lineage>
</organism>
<accession>A0A398BG88</accession>